<accession>A0A6D2JJP0</accession>
<reference evidence="1" key="1">
    <citation type="submission" date="2020-01" db="EMBL/GenBank/DDBJ databases">
        <authorList>
            <person name="Mishra B."/>
        </authorList>
    </citation>
    <scope>NUCLEOTIDE SEQUENCE [LARGE SCALE GENOMIC DNA]</scope>
</reference>
<protein>
    <submittedName>
        <fullName evidence="1">Uncharacterized protein</fullName>
    </submittedName>
</protein>
<keyword evidence="2" id="KW-1185">Reference proteome</keyword>
<dbReference type="AlphaFoldDB" id="A0A6D2JJP0"/>
<comment type="caution">
    <text evidence="1">The sequence shown here is derived from an EMBL/GenBank/DDBJ whole genome shotgun (WGS) entry which is preliminary data.</text>
</comment>
<organism evidence="1 2">
    <name type="scientific">Microthlaspi erraticum</name>
    <dbReference type="NCBI Taxonomy" id="1685480"/>
    <lineage>
        <taxon>Eukaryota</taxon>
        <taxon>Viridiplantae</taxon>
        <taxon>Streptophyta</taxon>
        <taxon>Embryophyta</taxon>
        <taxon>Tracheophyta</taxon>
        <taxon>Spermatophyta</taxon>
        <taxon>Magnoliopsida</taxon>
        <taxon>eudicotyledons</taxon>
        <taxon>Gunneridae</taxon>
        <taxon>Pentapetalae</taxon>
        <taxon>rosids</taxon>
        <taxon>malvids</taxon>
        <taxon>Brassicales</taxon>
        <taxon>Brassicaceae</taxon>
        <taxon>Coluteocarpeae</taxon>
        <taxon>Microthlaspi</taxon>
    </lineage>
</organism>
<sequence length="135" mass="14743">MTAVKTFSAGEIVTWFTRLRLVGLIICDLQSWDLVERVGLGRTDGPAVLILRECFGSQSLVHRSFRFELSGGFDLRAIPSRAVGGFISQIMRRDRIQLSSFLKRAPGSVCLVGLTSCGVDGSGIGEMTVLIFFSI</sequence>
<name>A0A6D2JJP0_9BRAS</name>
<gene>
    <name evidence="1" type="ORF">MERR_LOCUS31052</name>
</gene>
<dbReference type="EMBL" id="CACVBM020001285">
    <property type="protein sequence ID" value="CAA7043817.1"/>
    <property type="molecule type" value="Genomic_DNA"/>
</dbReference>
<evidence type="ECO:0000313" key="2">
    <source>
        <dbReference type="Proteomes" id="UP000467841"/>
    </source>
</evidence>
<proteinExistence type="predicted"/>
<evidence type="ECO:0000313" key="1">
    <source>
        <dbReference type="EMBL" id="CAA7043817.1"/>
    </source>
</evidence>
<dbReference type="Proteomes" id="UP000467841">
    <property type="component" value="Unassembled WGS sequence"/>
</dbReference>